<keyword evidence="3" id="KW-1185">Reference proteome</keyword>
<dbReference type="OrthoDB" id="6616462at2759"/>
<gene>
    <name evidence="2" type="ORF">NTEN_LOCUS15622</name>
</gene>
<feature type="region of interest" description="Disordered" evidence="1">
    <location>
        <begin position="177"/>
        <end position="221"/>
    </location>
</feature>
<dbReference type="AlphaFoldDB" id="A0A6H5H555"/>
<feature type="region of interest" description="Disordered" evidence="1">
    <location>
        <begin position="131"/>
        <end position="154"/>
    </location>
</feature>
<evidence type="ECO:0000313" key="2">
    <source>
        <dbReference type="EMBL" id="CAB0010581.1"/>
    </source>
</evidence>
<reference evidence="2 3" key="1">
    <citation type="submission" date="2020-02" db="EMBL/GenBank/DDBJ databases">
        <authorList>
            <person name="Ferguson B K."/>
        </authorList>
    </citation>
    <scope>NUCLEOTIDE SEQUENCE [LARGE SCALE GENOMIC DNA]</scope>
</reference>
<evidence type="ECO:0000313" key="3">
    <source>
        <dbReference type="Proteomes" id="UP000479000"/>
    </source>
</evidence>
<evidence type="ECO:0000256" key="1">
    <source>
        <dbReference type="SAM" id="MobiDB-lite"/>
    </source>
</evidence>
<sequence>MKFIKFPALKIGRKPTIVIKNLSDLAYLSRMEEGDGSSEVGLVRRGSVTERATIFNQLDQKEKAAADAAKSRRTLRGTRSRSRAEAGSRFCTQPVTLDEVEQAKRNNDPDCEDDPSNLSLAQRVKLFSSLHSSDVEKSTKTTPTSSPNQPARKLVSTPIMSGVLVEGLLKNLAAKDGAPPVKLRSSVPASLGSVGAGDSSSAESSDSEDECVSVNGGAGGVASSERPLLGVCVGLEPSSEEGSPSGRETRDILSRQTRHPRKPLQCETIFMETPMWSDAFYVGKLGAAQFSHFWEHRLLMNHQFRLAMTSRLLGCTAFEISGGQKFFHFWSIIQ</sequence>
<feature type="region of interest" description="Disordered" evidence="1">
    <location>
        <begin position="65"/>
        <end position="92"/>
    </location>
</feature>
<protein>
    <submittedName>
        <fullName evidence="2">Uncharacterized protein</fullName>
    </submittedName>
</protein>
<feature type="compositionally biased region" description="Low complexity" evidence="1">
    <location>
        <begin position="236"/>
        <end position="246"/>
    </location>
</feature>
<feature type="compositionally biased region" description="Basic residues" evidence="1">
    <location>
        <begin position="71"/>
        <end position="81"/>
    </location>
</feature>
<dbReference type="EMBL" id="CADCXU010023060">
    <property type="protein sequence ID" value="CAB0010581.1"/>
    <property type="molecule type" value="Genomic_DNA"/>
</dbReference>
<proteinExistence type="predicted"/>
<feature type="compositionally biased region" description="Low complexity" evidence="1">
    <location>
        <begin position="189"/>
        <end position="204"/>
    </location>
</feature>
<feature type="region of interest" description="Disordered" evidence="1">
    <location>
        <begin position="234"/>
        <end position="260"/>
    </location>
</feature>
<name>A0A6H5H555_9HEMI</name>
<accession>A0A6H5H555</accession>
<dbReference type="Proteomes" id="UP000479000">
    <property type="component" value="Unassembled WGS sequence"/>
</dbReference>
<organism evidence="2 3">
    <name type="scientific">Nesidiocoris tenuis</name>
    <dbReference type="NCBI Taxonomy" id="355587"/>
    <lineage>
        <taxon>Eukaryota</taxon>
        <taxon>Metazoa</taxon>
        <taxon>Ecdysozoa</taxon>
        <taxon>Arthropoda</taxon>
        <taxon>Hexapoda</taxon>
        <taxon>Insecta</taxon>
        <taxon>Pterygota</taxon>
        <taxon>Neoptera</taxon>
        <taxon>Paraneoptera</taxon>
        <taxon>Hemiptera</taxon>
        <taxon>Heteroptera</taxon>
        <taxon>Panheteroptera</taxon>
        <taxon>Cimicomorpha</taxon>
        <taxon>Miridae</taxon>
        <taxon>Dicyphina</taxon>
        <taxon>Nesidiocoris</taxon>
    </lineage>
</organism>